<dbReference type="Proteomes" id="UP001220256">
    <property type="component" value="Unassembled WGS sequence"/>
</dbReference>
<dbReference type="SMART" id="SM00220">
    <property type="entry name" value="S_TKc"/>
    <property type="match status" value="1"/>
</dbReference>
<keyword evidence="3" id="KW-1185">Reference proteome</keyword>
<evidence type="ECO:0000259" key="1">
    <source>
        <dbReference type="PROSITE" id="PS50011"/>
    </source>
</evidence>
<dbReference type="SUPFAM" id="SSF56112">
    <property type="entry name" value="Protein kinase-like (PK-like)"/>
    <property type="match status" value="1"/>
</dbReference>
<evidence type="ECO:0000313" key="3">
    <source>
        <dbReference type="Proteomes" id="UP001220256"/>
    </source>
</evidence>
<proteinExistence type="predicted"/>
<reference evidence="2 3" key="1">
    <citation type="journal article" date="2023" name="IMA Fungus">
        <title>Comparative genomic study of the Penicillium genus elucidates a diverse pangenome and 15 lateral gene transfer events.</title>
        <authorList>
            <person name="Petersen C."/>
            <person name="Sorensen T."/>
            <person name="Nielsen M.R."/>
            <person name="Sondergaard T.E."/>
            <person name="Sorensen J.L."/>
            <person name="Fitzpatrick D.A."/>
            <person name="Frisvad J.C."/>
            <person name="Nielsen K.L."/>
        </authorList>
    </citation>
    <scope>NUCLEOTIDE SEQUENCE [LARGE SCALE GENOMIC DNA]</scope>
    <source>
        <strain evidence="2 3">IBT 3361</strain>
    </source>
</reference>
<accession>A0ABQ8WA46</accession>
<evidence type="ECO:0000313" key="2">
    <source>
        <dbReference type="EMBL" id="KAJ5261622.1"/>
    </source>
</evidence>
<comment type="caution">
    <text evidence="2">The sequence shown here is derived from an EMBL/GenBank/DDBJ whole genome shotgun (WGS) entry which is preliminary data.</text>
</comment>
<dbReference type="EMBL" id="JAPVEB010000006">
    <property type="protein sequence ID" value="KAJ5261622.1"/>
    <property type="molecule type" value="Genomic_DNA"/>
</dbReference>
<protein>
    <recommendedName>
        <fullName evidence="1">Protein kinase domain-containing protein</fullName>
    </recommendedName>
</protein>
<organism evidence="2 3">
    <name type="scientific">Penicillium chrysogenum</name>
    <name type="common">Penicillium notatum</name>
    <dbReference type="NCBI Taxonomy" id="5076"/>
    <lineage>
        <taxon>Eukaryota</taxon>
        <taxon>Fungi</taxon>
        <taxon>Dikarya</taxon>
        <taxon>Ascomycota</taxon>
        <taxon>Pezizomycotina</taxon>
        <taxon>Eurotiomycetes</taxon>
        <taxon>Eurotiomycetidae</taxon>
        <taxon>Eurotiales</taxon>
        <taxon>Aspergillaceae</taxon>
        <taxon>Penicillium</taxon>
        <taxon>Penicillium chrysogenum species complex</taxon>
    </lineage>
</organism>
<gene>
    <name evidence="2" type="ORF">N7505_008489</name>
</gene>
<dbReference type="Gene3D" id="3.30.200.20">
    <property type="entry name" value="Phosphorylase Kinase, domain 1"/>
    <property type="match status" value="1"/>
</dbReference>
<sequence>MTDTALSSAHCLSPSFELKSYHEDTDFLAQGKPEPDIRSQTFIYHLSDQCWWIKVTFTGEFPYNFNKASPTKIRRKRERREGYQEFIQLIDYRSLPLLKDTVTEVLLEEAAPPISKTLTLKYGFEDTKISTFISRLRLTIREDARRVVYPSISRFPSIPPIKTSQLVFEEEVTDGVFRVIDKALGISYILKVVNRPLYQPRDTEVMEKELENLEEFKGVPGIVQAAGLAVSTDPYTTSMKDGQRWVISGVLLEYYGGGSLQNILDEQRMKDLPWERWPIQIGTALHRFHVAKKTHMDLKPSNIVIHGDGNAILIDVSGIGGITHQWLAPEIRNEISPLDLTFHIRQLNDTWALGKLLSLLVSNARDSPFVCTLKNVANDLMADNSQVRLAIPDAICRLESGQ</sequence>
<dbReference type="InterPro" id="IPR000719">
    <property type="entry name" value="Prot_kinase_dom"/>
</dbReference>
<dbReference type="InterPro" id="IPR011009">
    <property type="entry name" value="Kinase-like_dom_sf"/>
</dbReference>
<dbReference type="PROSITE" id="PS50011">
    <property type="entry name" value="PROTEIN_KINASE_DOM"/>
    <property type="match status" value="1"/>
</dbReference>
<feature type="domain" description="Protein kinase" evidence="1">
    <location>
        <begin position="166"/>
        <end position="402"/>
    </location>
</feature>
<dbReference type="Gene3D" id="1.10.510.10">
    <property type="entry name" value="Transferase(Phosphotransferase) domain 1"/>
    <property type="match status" value="1"/>
</dbReference>
<dbReference type="Pfam" id="PF00069">
    <property type="entry name" value="Pkinase"/>
    <property type="match status" value="1"/>
</dbReference>
<name>A0ABQ8WA46_PENCH</name>